<keyword evidence="2 4" id="KW-0479">Metal-binding</keyword>
<keyword evidence="1 4" id="KW-0349">Heme</keyword>
<evidence type="ECO:0000313" key="8">
    <source>
        <dbReference type="Proteomes" id="UP001171111"/>
    </source>
</evidence>
<protein>
    <submittedName>
        <fullName evidence="7">Cytochrome c</fullName>
    </submittedName>
</protein>
<evidence type="ECO:0000259" key="6">
    <source>
        <dbReference type="PROSITE" id="PS51007"/>
    </source>
</evidence>
<evidence type="ECO:0000313" key="7">
    <source>
        <dbReference type="EMBL" id="MDO2409811.1"/>
    </source>
</evidence>
<keyword evidence="8" id="KW-1185">Reference proteome</keyword>
<dbReference type="InterPro" id="IPR036909">
    <property type="entry name" value="Cyt_c-like_dom_sf"/>
</dbReference>
<evidence type="ECO:0000256" key="2">
    <source>
        <dbReference type="ARBA" id="ARBA00022723"/>
    </source>
</evidence>
<dbReference type="SUPFAM" id="SSF46626">
    <property type="entry name" value="Cytochrome c"/>
    <property type="match status" value="1"/>
</dbReference>
<gene>
    <name evidence="7" type="ORF">Q2362_06830</name>
</gene>
<evidence type="ECO:0000256" key="4">
    <source>
        <dbReference type="PROSITE-ProRule" id="PRU00433"/>
    </source>
</evidence>
<organism evidence="7 8">
    <name type="scientific">Campylobacter magnus</name>
    <dbReference type="NCBI Taxonomy" id="3026462"/>
    <lineage>
        <taxon>Bacteria</taxon>
        <taxon>Pseudomonadati</taxon>
        <taxon>Campylobacterota</taxon>
        <taxon>Epsilonproteobacteria</taxon>
        <taxon>Campylobacterales</taxon>
        <taxon>Campylobacteraceae</taxon>
        <taxon>Campylobacter</taxon>
    </lineage>
</organism>
<evidence type="ECO:0000256" key="3">
    <source>
        <dbReference type="ARBA" id="ARBA00023004"/>
    </source>
</evidence>
<dbReference type="Pfam" id="PF00034">
    <property type="entry name" value="Cytochrom_C"/>
    <property type="match status" value="1"/>
</dbReference>
<dbReference type="PROSITE" id="PS51007">
    <property type="entry name" value="CYTC"/>
    <property type="match status" value="1"/>
</dbReference>
<keyword evidence="5" id="KW-0732">Signal</keyword>
<dbReference type="Gene3D" id="1.10.760.10">
    <property type="entry name" value="Cytochrome c-like domain"/>
    <property type="match status" value="1"/>
</dbReference>
<keyword evidence="3 4" id="KW-0408">Iron</keyword>
<feature type="domain" description="Cytochrome c" evidence="6">
    <location>
        <begin position="85"/>
        <end position="169"/>
    </location>
</feature>
<name>A0ABT8TC18_9BACT</name>
<comment type="caution">
    <text evidence="7">The sequence shown here is derived from an EMBL/GenBank/DDBJ whole genome shotgun (WGS) entry which is preliminary data.</text>
</comment>
<feature type="chain" id="PRO_5046981724" evidence="5">
    <location>
        <begin position="23"/>
        <end position="193"/>
    </location>
</feature>
<proteinExistence type="predicted"/>
<dbReference type="Proteomes" id="UP001171111">
    <property type="component" value="Unassembled WGS sequence"/>
</dbReference>
<dbReference type="RefSeq" id="WP_302244589.1">
    <property type="nucleotide sequence ID" value="NZ_JAULJQ010000007.1"/>
</dbReference>
<evidence type="ECO:0000256" key="5">
    <source>
        <dbReference type="SAM" id="SignalP"/>
    </source>
</evidence>
<dbReference type="InterPro" id="IPR009056">
    <property type="entry name" value="Cyt_c-like_dom"/>
</dbReference>
<reference evidence="7 8" key="1">
    <citation type="submission" date="2023-06" db="EMBL/GenBank/DDBJ databases">
        <title>Campylobacter magnum sp. nov., isolated from cecal contents of domestic pigs (Sus scrofa domesticus).</title>
        <authorList>
            <person name="Papic B."/>
            <person name="Gruntar I."/>
        </authorList>
    </citation>
    <scope>NUCLEOTIDE SEQUENCE [LARGE SCALE GENOMIC DNA]</scope>
    <source>
        <strain evidence="8">34484-21</strain>
    </source>
</reference>
<evidence type="ECO:0000256" key="1">
    <source>
        <dbReference type="ARBA" id="ARBA00022617"/>
    </source>
</evidence>
<dbReference type="EMBL" id="JAULJQ010000007">
    <property type="protein sequence ID" value="MDO2409811.1"/>
    <property type="molecule type" value="Genomic_DNA"/>
</dbReference>
<sequence length="193" mass="21366">MKKSTFLAAAACAIFCAQTLFAAQNGEYYIEADGEFGKELEELVAKHSKDGNVTVRVVRGAEDTSTRDGRKKRMINIGVDKAQDFNMARGEELYLARCASCHGAKGEIKVGGKTRRLNEMTGQQINDAIIGYANNPDYGGDSRYIMRTYAVATNYRDLGDMIAYVKGESAFIYSNQENRPISRKPTTQGTYIE</sequence>
<accession>A0ABT8TC18</accession>
<feature type="signal peptide" evidence="5">
    <location>
        <begin position="1"/>
        <end position="22"/>
    </location>
</feature>